<accession>A0ABV7HB30</accession>
<comment type="function">
    <text evidence="1">Functions in two distinct reactions of the de novo folate biosynthetic pathway. Catalyzes the addition of a glutamate residue to dihydropteroate (7,8-dihydropteroate or H2Pte) to form dihydrofolate (7,8-dihydrofolate monoglutamate or H2Pte-Glu). Also catalyzes successive additions of L-glutamate to tetrahydrofolate or 10-formyltetrahydrofolate or 5,10-methylenetetrahydrofolate, leading to folylpolyglutamate derivatives.</text>
</comment>
<dbReference type="Proteomes" id="UP001595476">
    <property type="component" value="Unassembled WGS sequence"/>
</dbReference>
<evidence type="ECO:0000256" key="6">
    <source>
        <dbReference type="ARBA" id="ARBA00013025"/>
    </source>
</evidence>
<dbReference type="Pfam" id="PF02875">
    <property type="entry name" value="Mur_ligase_C"/>
    <property type="match status" value="1"/>
</dbReference>
<evidence type="ECO:0000259" key="22">
    <source>
        <dbReference type="Pfam" id="PF02875"/>
    </source>
</evidence>
<keyword evidence="12" id="KW-0460">Magnesium</keyword>
<protein>
    <recommendedName>
        <fullName evidence="7">Dihydrofolate synthase/folylpolyglutamate synthase</fullName>
        <ecNumber evidence="5">6.3.2.12</ecNumber>
        <ecNumber evidence="6">6.3.2.17</ecNumber>
    </recommendedName>
    <alternativeName>
        <fullName evidence="16">Folylpoly-gamma-glutamate synthetase-dihydrofolate synthetase</fullName>
    </alternativeName>
    <alternativeName>
        <fullName evidence="14">Folylpolyglutamate synthetase</fullName>
    </alternativeName>
    <alternativeName>
        <fullName evidence="15">Tetrahydrofolylpolyglutamate synthase</fullName>
    </alternativeName>
</protein>
<evidence type="ECO:0000256" key="10">
    <source>
        <dbReference type="ARBA" id="ARBA00022741"/>
    </source>
</evidence>
<name>A0ABV7HB30_9GAMM</name>
<evidence type="ECO:0000256" key="13">
    <source>
        <dbReference type="ARBA" id="ARBA00022909"/>
    </source>
</evidence>
<evidence type="ECO:0000256" key="17">
    <source>
        <dbReference type="ARBA" id="ARBA00047493"/>
    </source>
</evidence>
<evidence type="ECO:0000256" key="16">
    <source>
        <dbReference type="ARBA" id="ARBA00032510"/>
    </source>
</evidence>
<evidence type="ECO:0000256" key="4">
    <source>
        <dbReference type="ARBA" id="ARBA00008276"/>
    </source>
</evidence>
<dbReference type="SUPFAM" id="SSF53244">
    <property type="entry name" value="MurD-like peptide ligases, peptide-binding domain"/>
    <property type="match status" value="1"/>
</dbReference>
<evidence type="ECO:0000256" key="20">
    <source>
        <dbReference type="ARBA" id="ARBA00049161"/>
    </source>
</evidence>
<comment type="pathway">
    <text evidence="3">Cofactor biosynthesis; tetrahydrofolylpolyglutamate biosynthesis.</text>
</comment>
<reference evidence="25" key="1">
    <citation type="journal article" date="2019" name="Int. J. Syst. Evol. Microbiol.">
        <title>The Global Catalogue of Microorganisms (GCM) 10K type strain sequencing project: providing services to taxonomists for standard genome sequencing and annotation.</title>
        <authorList>
            <consortium name="The Broad Institute Genomics Platform"/>
            <consortium name="The Broad Institute Genome Sequencing Center for Infectious Disease"/>
            <person name="Wu L."/>
            <person name="Ma J."/>
        </authorList>
    </citation>
    <scope>NUCLEOTIDE SEQUENCE [LARGE SCALE GENOMIC DNA]</scope>
    <source>
        <strain evidence="25">KCTC 52438</strain>
    </source>
</reference>
<dbReference type="EC" id="6.3.2.17" evidence="6"/>
<keyword evidence="10 21" id="KW-0547">Nucleotide-binding</keyword>
<dbReference type="PANTHER" id="PTHR11136">
    <property type="entry name" value="FOLYLPOLYGLUTAMATE SYNTHASE-RELATED"/>
    <property type="match status" value="1"/>
</dbReference>
<dbReference type="InterPro" id="IPR004101">
    <property type="entry name" value="Mur_ligase_C"/>
</dbReference>
<dbReference type="PIRSF" id="PIRSF001563">
    <property type="entry name" value="Folylpolyglu_synth"/>
    <property type="match status" value="1"/>
</dbReference>
<dbReference type="SUPFAM" id="SSF53623">
    <property type="entry name" value="MurD-like peptide ligases, catalytic domain"/>
    <property type="match status" value="1"/>
</dbReference>
<dbReference type="InterPro" id="IPR036615">
    <property type="entry name" value="Mur_ligase_C_dom_sf"/>
</dbReference>
<dbReference type="Pfam" id="PF08245">
    <property type="entry name" value="Mur_ligase_M"/>
    <property type="match status" value="1"/>
</dbReference>
<organism evidence="24 25">
    <name type="scientific">Litoribrevibacter euphylliae</name>
    <dbReference type="NCBI Taxonomy" id="1834034"/>
    <lineage>
        <taxon>Bacteria</taxon>
        <taxon>Pseudomonadati</taxon>
        <taxon>Pseudomonadota</taxon>
        <taxon>Gammaproteobacteria</taxon>
        <taxon>Oceanospirillales</taxon>
        <taxon>Oceanospirillaceae</taxon>
        <taxon>Litoribrevibacter</taxon>
    </lineage>
</organism>
<dbReference type="InterPro" id="IPR036565">
    <property type="entry name" value="Mur-like_cat_sf"/>
</dbReference>
<evidence type="ECO:0000256" key="3">
    <source>
        <dbReference type="ARBA" id="ARBA00005150"/>
    </source>
</evidence>
<keyword evidence="13" id="KW-0289">Folate biosynthesis</keyword>
<evidence type="ECO:0000256" key="11">
    <source>
        <dbReference type="ARBA" id="ARBA00022840"/>
    </source>
</evidence>
<dbReference type="RefSeq" id="WP_386715220.1">
    <property type="nucleotide sequence ID" value="NZ_JBHRSZ010000001.1"/>
</dbReference>
<dbReference type="NCBIfam" id="NF008101">
    <property type="entry name" value="PRK10846.1"/>
    <property type="match status" value="1"/>
</dbReference>
<feature type="domain" description="Mur ligase C-terminal" evidence="22">
    <location>
        <begin position="288"/>
        <end position="398"/>
    </location>
</feature>
<dbReference type="InterPro" id="IPR013221">
    <property type="entry name" value="Mur_ligase_cen"/>
</dbReference>
<evidence type="ECO:0000256" key="2">
    <source>
        <dbReference type="ARBA" id="ARBA00004799"/>
    </source>
</evidence>
<evidence type="ECO:0000256" key="15">
    <source>
        <dbReference type="ARBA" id="ARBA00030592"/>
    </source>
</evidence>
<evidence type="ECO:0000256" key="7">
    <source>
        <dbReference type="ARBA" id="ARBA00019357"/>
    </source>
</evidence>
<comment type="catalytic activity">
    <reaction evidence="17">
        <text>(6S)-5,6,7,8-tetrahydrofolyl-(gamma-L-Glu)(n) + L-glutamate + ATP = (6S)-5,6,7,8-tetrahydrofolyl-(gamma-L-Glu)(n+1) + ADP + phosphate + H(+)</text>
        <dbReference type="Rhea" id="RHEA:10580"/>
        <dbReference type="Rhea" id="RHEA-COMP:14738"/>
        <dbReference type="Rhea" id="RHEA-COMP:14740"/>
        <dbReference type="ChEBI" id="CHEBI:15378"/>
        <dbReference type="ChEBI" id="CHEBI:29985"/>
        <dbReference type="ChEBI" id="CHEBI:30616"/>
        <dbReference type="ChEBI" id="CHEBI:43474"/>
        <dbReference type="ChEBI" id="CHEBI:141005"/>
        <dbReference type="ChEBI" id="CHEBI:456216"/>
        <dbReference type="EC" id="6.3.2.17"/>
    </reaction>
</comment>
<proteinExistence type="inferred from homology"/>
<evidence type="ECO:0000256" key="14">
    <source>
        <dbReference type="ARBA" id="ARBA00030048"/>
    </source>
</evidence>
<evidence type="ECO:0000256" key="8">
    <source>
        <dbReference type="ARBA" id="ARBA00022598"/>
    </source>
</evidence>
<dbReference type="EMBL" id="JBHRSZ010000001">
    <property type="protein sequence ID" value="MFC3149738.1"/>
    <property type="molecule type" value="Genomic_DNA"/>
</dbReference>
<keyword evidence="25" id="KW-1185">Reference proteome</keyword>
<dbReference type="PANTHER" id="PTHR11136:SF0">
    <property type="entry name" value="DIHYDROFOLATE SYNTHETASE-RELATED"/>
    <property type="match status" value="1"/>
</dbReference>
<dbReference type="InterPro" id="IPR001645">
    <property type="entry name" value="Folylpolyglutamate_synth"/>
</dbReference>
<comment type="pathway">
    <text evidence="2">Cofactor biosynthesis; tetrahydrofolate biosynthesis; 7,8-dihydrofolate from 2-amino-4-hydroxy-6-hydroxymethyl-7,8-dihydropteridine diphosphate and 4-aminobenzoate: step 2/2.</text>
</comment>
<comment type="catalytic activity">
    <reaction evidence="18">
        <text>10-formyltetrahydrofolyl-(gamma-L-Glu)(n) + L-glutamate + ATP = 10-formyltetrahydrofolyl-(gamma-L-Glu)(n+1) + ADP + phosphate + H(+)</text>
        <dbReference type="Rhea" id="RHEA:51904"/>
        <dbReference type="Rhea" id="RHEA-COMP:13088"/>
        <dbReference type="Rhea" id="RHEA-COMP:14300"/>
        <dbReference type="ChEBI" id="CHEBI:15378"/>
        <dbReference type="ChEBI" id="CHEBI:29985"/>
        <dbReference type="ChEBI" id="CHEBI:30616"/>
        <dbReference type="ChEBI" id="CHEBI:43474"/>
        <dbReference type="ChEBI" id="CHEBI:134413"/>
        <dbReference type="ChEBI" id="CHEBI:456216"/>
        <dbReference type="EC" id="6.3.2.17"/>
    </reaction>
</comment>
<evidence type="ECO:0000256" key="21">
    <source>
        <dbReference type="PIRNR" id="PIRNR001563"/>
    </source>
</evidence>
<evidence type="ECO:0000256" key="19">
    <source>
        <dbReference type="ARBA" id="ARBA00049035"/>
    </source>
</evidence>
<evidence type="ECO:0000313" key="25">
    <source>
        <dbReference type="Proteomes" id="UP001595476"/>
    </source>
</evidence>
<dbReference type="NCBIfam" id="TIGR01499">
    <property type="entry name" value="folC"/>
    <property type="match status" value="1"/>
</dbReference>
<keyword evidence="9" id="KW-0479">Metal-binding</keyword>
<evidence type="ECO:0000256" key="1">
    <source>
        <dbReference type="ARBA" id="ARBA00002714"/>
    </source>
</evidence>
<dbReference type="Gene3D" id="3.90.190.20">
    <property type="entry name" value="Mur ligase, C-terminal domain"/>
    <property type="match status" value="1"/>
</dbReference>
<dbReference type="Gene3D" id="3.40.1190.10">
    <property type="entry name" value="Mur-like, catalytic domain"/>
    <property type="match status" value="1"/>
</dbReference>
<sequence>MTQRKSLNDWLSYMESMHPTEIDLGLDRIKQVSDKLQLEPLADQVITVAGTNGKGTSCAFLEAYSQGIDKKVGLYTSPHLIRFNERVRVNGQEVSDQQLLSAFEVIELARGDTSLTYFEFTTLAAMWLFKQAMLDVVILEVGLGGRLDAVNIIDPDLALVTSISVDHEAWLGHDIEAIGREKAGIFRAHKPAVFGAEGKPQSVGDYASDIGAQFYQAGRDYQLIASDSHWQWQACGDDCSNGQSFEGLIHPSFPVQNVATCIMGLSQLGWLLTAERINWAIEHAFIRGRMEPFNHQGVEGWLDVAHNPESAKHLARQLKKKTAPGQNNVAVFGAMSDKDIDGVIDELKDVISHWLCIDLPIDRAISSAELKEMLQSKGMSAEQFATFESAFNTIKSATDFSEQETTADNLVVLGSFFTVAEAIMYFDKQ</sequence>
<comment type="similarity">
    <text evidence="4 21">Belongs to the folylpolyglutamate synthase family.</text>
</comment>
<comment type="catalytic activity">
    <reaction evidence="19">
        <text>(6R)-5,10-methylenetetrahydrofolyl-(gamma-L-Glu)(n) + L-glutamate + ATP = (6R)-5,10-methylenetetrahydrofolyl-(gamma-L-Glu)(n+1) + ADP + phosphate + H(+)</text>
        <dbReference type="Rhea" id="RHEA:51912"/>
        <dbReference type="Rhea" id="RHEA-COMP:13257"/>
        <dbReference type="Rhea" id="RHEA-COMP:13258"/>
        <dbReference type="ChEBI" id="CHEBI:15378"/>
        <dbReference type="ChEBI" id="CHEBI:29985"/>
        <dbReference type="ChEBI" id="CHEBI:30616"/>
        <dbReference type="ChEBI" id="CHEBI:43474"/>
        <dbReference type="ChEBI" id="CHEBI:136572"/>
        <dbReference type="ChEBI" id="CHEBI:456216"/>
        <dbReference type="EC" id="6.3.2.17"/>
    </reaction>
</comment>
<evidence type="ECO:0000259" key="23">
    <source>
        <dbReference type="Pfam" id="PF08245"/>
    </source>
</evidence>
<keyword evidence="8 21" id="KW-0436">Ligase</keyword>
<dbReference type="GO" id="GO:0008841">
    <property type="term" value="F:dihydrofolate synthase activity"/>
    <property type="evidence" value="ECO:0007669"/>
    <property type="project" value="UniProtKB-EC"/>
</dbReference>
<dbReference type="GO" id="GO:0004326">
    <property type="term" value="F:tetrahydrofolylpolyglutamate synthase activity"/>
    <property type="evidence" value="ECO:0007669"/>
    <property type="project" value="UniProtKB-EC"/>
</dbReference>
<keyword evidence="11 21" id="KW-0067">ATP-binding</keyword>
<evidence type="ECO:0000313" key="24">
    <source>
        <dbReference type="EMBL" id="MFC3149738.1"/>
    </source>
</evidence>
<evidence type="ECO:0000256" key="9">
    <source>
        <dbReference type="ARBA" id="ARBA00022723"/>
    </source>
</evidence>
<gene>
    <name evidence="24" type="primary">folC</name>
    <name evidence="24" type="ORF">ACFOEK_01720</name>
</gene>
<evidence type="ECO:0000256" key="18">
    <source>
        <dbReference type="ARBA" id="ARBA00047808"/>
    </source>
</evidence>
<evidence type="ECO:0000256" key="12">
    <source>
        <dbReference type="ARBA" id="ARBA00022842"/>
    </source>
</evidence>
<comment type="catalytic activity">
    <reaction evidence="20">
        <text>7,8-dihydropteroate + L-glutamate + ATP = 7,8-dihydrofolate + ADP + phosphate + H(+)</text>
        <dbReference type="Rhea" id="RHEA:23584"/>
        <dbReference type="ChEBI" id="CHEBI:15378"/>
        <dbReference type="ChEBI" id="CHEBI:17839"/>
        <dbReference type="ChEBI" id="CHEBI:29985"/>
        <dbReference type="ChEBI" id="CHEBI:30616"/>
        <dbReference type="ChEBI" id="CHEBI:43474"/>
        <dbReference type="ChEBI" id="CHEBI:57451"/>
        <dbReference type="ChEBI" id="CHEBI:456216"/>
        <dbReference type="EC" id="6.3.2.12"/>
    </reaction>
</comment>
<feature type="domain" description="Mur ligase central" evidence="23">
    <location>
        <begin position="48"/>
        <end position="191"/>
    </location>
</feature>
<dbReference type="EC" id="6.3.2.12" evidence="5"/>
<evidence type="ECO:0000256" key="5">
    <source>
        <dbReference type="ARBA" id="ARBA00013023"/>
    </source>
</evidence>
<comment type="caution">
    <text evidence="24">The sequence shown here is derived from an EMBL/GenBank/DDBJ whole genome shotgun (WGS) entry which is preliminary data.</text>
</comment>